<keyword evidence="2" id="KW-0808">Transferase</keyword>
<protein>
    <submittedName>
        <fullName evidence="3">Class I SAM-dependent methyltransferase</fullName>
    </submittedName>
</protein>
<gene>
    <name evidence="3" type="ORF">E6C48_09680</name>
</gene>
<dbReference type="InterPro" id="IPR007213">
    <property type="entry name" value="Ppm1/Ppm2/Tcmp"/>
</dbReference>
<dbReference type="InterPro" id="IPR029063">
    <property type="entry name" value="SAM-dependent_MTases_sf"/>
</dbReference>
<dbReference type="RefSeq" id="WP_136356510.1">
    <property type="nucleotide sequence ID" value="NZ_SSNY01000004.1"/>
</dbReference>
<evidence type="ECO:0000313" key="4">
    <source>
        <dbReference type="Proteomes" id="UP000306441"/>
    </source>
</evidence>
<dbReference type="Proteomes" id="UP000306441">
    <property type="component" value="Unassembled WGS sequence"/>
</dbReference>
<dbReference type="PANTHER" id="PTHR43619:SF2">
    <property type="entry name" value="S-ADENOSYL-L-METHIONINE-DEPENDENT METHYLTRANSFERASES SUPERFAMILY PROTEIN"/>
    <property type="match status" value="1"/>
</dbReference>
<comment type="caution">
    <text evidence="3">The sequence shown here is derived from an EMBL/GenBank/DDBJ whole genome shotgun (WGS) entry which is preliminary data.</text>
</comment>
<dbReference type="PIRSF" id="PIRSF028177">
    <property type="entry name" value="Polyketide_synth_Omtfrase_TcmP"/>
    <property type="match status" value="1"/>
</dbReference>
<evidence type="ECO:0000256" key="2">
    <source>
        <dbReference type="ARBA" id="ARBA00022679"/>
    </source>
</evidence>
<dbReference type="SUPFAM" id="SSF53335">
    <property type="entry name" value="S-adenosyl-L-methionine-dependent methyltransferases"/>
    <property type="match status" value="1"/>
</dbReference>
<keyword evidence="1 3" id="KW-0489">Methyltransferase</keyword>
<dbReference type="GO" id="GO:0008168">
    <property type="term" value="F:methyltransferase activity"/>
    <property type="evidence" value="ECO:0007669"/>
    <property type="project" value="UniProtKB-KW"/>
</dbReference>
<proteinExistence type="predicted"/>
<dbReference type="PANTHER" id="PTHR43619">
    <property type="entry name" value="S-ADENOSYL-L-METHIONINE-DEPENDENT METHYLTRANSFERASE YKTD-RELATED"/>
    <property type="match status" value="1"/>
</dbReference>
<dbReference type="GO" id="GO:0032259">
    <property type="term" value="P:methylation"/>
    <property type="evidence" value="ECO:0007669"/>
    <property type="project" value="UniProtKB-KW"/>
</dbReference>
<dbReference type="EMBL" id="SSNY01000004">
    <property type="protein sequence ID" value="THF57995.1"/>
    <property type="molecule type" value="Genomic_DNA"/>
</dbReference>
<name>A0ABY2Q8A3_9HYPH</name>
<evidence type="ECO:0000313" key="3">
    <source>
        <dbReference type="EMBL" id="THF57995.1"/>
    </source>
</evidence>
<dbReference type="Gene3D" id="3.40.50.150">
    <property type="entry name" value="Vaccinia Virus protein VP39"/>
    <property type="match status" value="1"/>
</dbReference>
<reference evidence="3 4" key="1">
    <citation type="submission" date="2019-04" db="EMBL/GenBank/DDBJ databases">
        <title>Mesorhizobium composti sp. nov., isolated from compost.</title>
        <authorList>
            <person name="Lin S.-Y."/>
            <person name="Hameed A."/>
            <person name="Hsieh Y.-T."/>
            <person name="Young C.-C."/>
        </authorList>
    </citation>
    <scope>NUCLEOTIDE SEQUENCE [LARGE SCALE GENOMIC DNA]</scope>
    <source>
        <strain evidence="3 4">CC-YTH430</strain>
    </source>
</reference>
<evidence type="ECO:0000256" key="1">
    <source>
        <dbReference type="ARBA" id="ARBA00022603"/>
    </source>
</evidence>
<keyword evidence="4" id="KW-1185">Reference proteome</keyword>
<organism evidence="3 4">
    <name type="scientific">Ollibium composti</name>
    <dbReference type="NCBI Taxonomy" id="2675109"/>
    <lineage>
        <taxon>Bacteria</taxon>
        <taxon>Pseudomonadati</taxon>
        <taxon>Pseudomonadota</taxon>
        <taxon>Alphaproteobacteria</taxon>
        <taxon>Hyphomicrobiales</taxon>
        <taxon>Phyllobacteriaceae</taxon>
        <taxon>Ollibium</taxon>
    </lineage>
</organism>
<accession>A0ABY2Q8A3</accession>
<dbReference type="InterPro" id="IPR016874">
    <property type="entry name" value="TcmP-like"/>
</dbReference>
<sequence length="274" mass="30866">MAAEKVRLSKEKETLLITLYGKALESRRPDSLLRDRFADEAVGRIDYDFSRLGVDRNLAAGLAARARIMDDWVRDFLARNADAVVLHLGCGLDTRVQRIDPPAGVDWFDVDYPEVIDLRRKLYPAKPNRHLVPASVVELEWLDKIPKDRPAMVVAEGLTPYLRPEAGRRLFSALVEHLPRGEIVCEVYNGLGLKFVRNSPACKATGAELHWAIDDPRELEQAAPGLRLIEDRSAYDAEAAARMTLPARIFIFFWGLIPALRRIGRLLRFGFGPA</sequence>
<dbReference type="Pfam" id="PF04072">
    <property type="entry name" value="LCM"/>
    <property type="match status" value="1"/>
</dbReference>